<comment type="catalytic activity">
    <reaction evidence="9">
        <text>ATP + H2O = ADP + phosphate + H(+)</text>
        <dbReference type="Rhea" id="RHEA:13065"/>
        <dbReference type="ChEBI" id="CHEBI:15377"/>
        <dbReference type="ChEBI" id="CHEBI:15378"/>
        <dbReference type="ChEBI" id="CHEBI:30616"/>
        <dbReference type="ChEBI" id="CHEBI:43474"/>
        <dbReference type="ChEBI" id="CHEBI:456216"/>
        <dbReference type="EC" id="5.6.2.4"/>
    </reaction>
</comment>
<keyword evidence="4 10" id="KW-0347">Helicase</keyword>
<dbReference type="PROSITE" id="PS51198">
    <property type="entry name" value="UVRD_HELICASE_ATP_BIND"/>
    <property type="match status" value="1"/>
</dbReference>
<dbReference type="EMBL" id="VLLC01000003">
    <property type="protein sequence ID" value="TWI75533.1"/>
    <property type="molecule type" value="Genomic_DNA"/>
</dbReference>
<name>A0A562S318_9BACT</name>
<evidence type="ECO:0000259" key="12">
    <source>
        <dbReference type="PROSITE" id="PS51217"/>
    </source>
</evidence>
<dbReference type="InterPro" id="IPR013986">
    <property type="entry name" value="DExx_box_DNA_helicase_dom_sf"/>
</dbReference>
<dbReference type="InterPro" id="IPR027417">
    <property type="entry name" value="P-loop_NTPase"/>
</dbReference>
<dbReference type="Gene3D" id="1.10.10.160">
    <property type="match status" value="1"/>
</dbReference>
<evidence type="ECO:0000256" key="10">
    <source>
        <dbReference type="PROSITE-ProRule" id="PRU00560"/>
    </source>
</evidence>
<dbReference type="Gene3D" id="3.40.50.300">
    <property type="entry name" value="P-loop containing nucleotide triphosphate hydrolases"/>
    <property type="match status" value="2"/>
</dbReference>
<comment type="caution">
    <text evidence="13">The sequence shown here is derived from an EMBL/GenBank/DDBJ whole genome shotgun (WGS) entry which is preliminary data.</text>
</comment>
<organism evidence="13 14">
    <name type="scientific">Desulfobotulus alkaliphilus</name>
    <dbReference type="NCBI Taxonomy" id="622671"/>
    <lineage>
        <taxon>Bacteria</taxon>
        <taxon>Pseudomonadati</taxon>
        <taxon>Thermodesulfobacteriota</taxon>
        <taxon>Desulfobacteria</taxon>
        <taxon>Desulfobacterales</taxon>
        <taxon>Desulfobacteraceae</taxon>
        <taxon>Desulfobotulus</taxon>
    </lineage>
</organism>
<dbReference type="GO" id="GO:0016887">
    <property type="term" value="F:ATP hydrolysis activity"/>
    <property type="evidence" value="ECO:0007669"/>
    <property type="project" value="RHEA"/>
</dbReference>
<dbReference type="SUPFAM" id="SSF52540">
    <property type="entry name" value="P-loop containing nucleoside triphosphate hydrolases"/>
    <property type="match status" value="1"/>
</dbReference>
<dbReference type="CDD" id="cd19067">
    <property type="entry name" value="PfuEndoQ-like"/>
    <property type="match status" value="1"/>
</dbReference>
<evidence type="ECO:0000259" key="11">
    <source>
        <dbReference type="PROSITE" id="PS51198"/>
    </source>
</evidence>
<dbReference type="GO" id="GO:0003677">
    <property type="term" value="F:DNA binding"/>
    <property type="evidence" value="ECO:0007669"/>
    <property type="project" value="InterPro"/>
</dbReference>
<feature type="binding site" evidence="10">
    <location>
        <begin position="487"/>
        <end position="494"/>
    </location>
    <ligand>
        <name>ATP</name>
        <dbReference type="ChEBI" id="CHEBI:30616"/>
    </ligand>
</feature>
<dbReference type="PANTHER" id="PTHR11070">
    <property type="entry name" value="UVRD / RECB / PCRA DNA HELICASE FAMILY MEMBER"/>
    <property type="match status" value="1"/>
</dbReference>
<feature type="domain" description="UvrD-like helicase C-terminal" evidence="12">
    <location>
        <begin position="728"/>
        <end position="986"/>
    </location>
</feature>
<evidence type="ECO:0000256" key="6">
    <source>
        <dbReference type="ARBA" id="ARBA00023235"/>
    </source>
</evidence>
<evidence type="ECO:0000313" key="13">
    <source>
        <dbReference type="EMBL" id="TWI75533.1"/>
    </source>
</evidence>
<dbReference type="InterPro" id="IPR016195">
    <property type="entry name" value="Pol/histidinol_Pase-like"/>
</dbReference>
<proteinExistence type="inferred from homology"/>
<evidence type="ECO:0000256" key="8">
    <source>
        <dbReference type="ARBA" id="ARBA00034808"/>
    </source>
</evidence>
<comment type="catalytic activity">
    <reaction evidence="7">
        <text>Couples ATP hydrolysis with the unwinding of duplex DNA by translocating in the 3'-5' direction.</text>
        <dbReference type="EC" id="5.6.2.4"/>
    </reaction>
</comment>
<gene>
    <name evidence="13" type="ORF">LZ24_00580</name>
</gene>
<evidence type="ECO:0000256" key="1">
    <source>
        <dbReference type="ARBA" id="ARBA00009922"/>
    </source>
</evidence>
<evidence type="ECO:0000256" key="3">
    <source>
        <dbReference type="ARBA" id="ARBA00022801"/>
    </source>
</evidence>
<reference evidence="13 14" key="1">
    <citation type="submission" date="2019-07" db="EMBL/GenBank/DDBJ databases">
        <title>Genome sequencing of 100 strains of the haloalkaliphilic chemolithoautotrophic sulfur-oxidizing bacterium Thioalkalivibrio.</title>
        <authorList>
            <person name="Muyzer G."/>
        </authorList>
    </citation>
    <scope>NUCLEOTIDE SEQUENCE [LARGE SCALE GENOMIC DNA]</scope>
    <source>
        <strain evidence="13 14">ASO4-4</strain>
    </source>
</reference>
<dbReference type="AlphaFoldDB" id="A0A562S318"/>
<dbReference type="GO" id="GO:0000724">
    <property type="term" value="P:double-strand break repair via homologous recombination"/>
    <property type="evidence" value="ECO:0007669"/>
    <property type="project" value="TreeGrafter"/>
</dbReference>
<dbReference type="CDD" id="cd17932">
    <property type="entry name" value="DEXQc_UvrD"/>
    <property type="match status" value="1"/>
</dbReference>
<dbReference type="SUPFAM" id="SSF89550">
    <property type="entry name" value="PHP domain-like"/>
    <property type="match status" value="1"/>
</dbReference>
<evidence type="ECO:0000313" key="14">
    <source>
        <dbReference type="Proteomes" id="UP000318307"/>
    </source>
</evidence>
<dbReference type="GO" id="GO:0031297">
    <property type="term" value="P:replication fork processing"/>
    <property type="evidence" value="ECO:0007669"/>
    <property type="project" value="TreeGrafter"/>
</dbReference>
<dbReference type="Proteomes" id="UP000318307">
    <property type="component" value="Unassembled WGS sequence"/>
</dbReference>
<evidence type="ECO:0000256" key="4">
    <source>
        <dbReference type="ARBA" id="ARBA00022806"/>
    </source>
</evidence>
<comment type="similarity">
    <text evidence="1">Belongs to the helicase family. UvrD subfamily.</text>
</comment>
<feature type="domain" description="UvrD-like helicase ATP-binding" evidence="11">
    <location>
        <begin position="466"/>
        <end position="727"/>
    </location>
</feature>
<keyword evidence="14" id="KW-1185">Reference proteome</keyword>
<dbReference type="PROSITE" id="PS51217">
    <property type="entry name" value="UVRD_HELICASE_CTER"/>
    <property type="match status" value="1"/>
</dbReference>
<dbReference type="InterPro" id="IPR014016">
    <property type="entry name" value="UvrD-like_ATP-bd"/>
</dbReference>
<dbReference type="RefSeq" id="WP_186442897.1">
    <property type="nucleotide sequence ID" value="NZ_VLLC01000003.1"/>
</dbReference>
<dbReference type="GO" id="GO:0005524">
    <property type="term" value="F:ATP binding"/>
    <property type="evidence" value="ECO:0007669"/>
    <property type="project" value="UniProtKB-UniRule"/>
</dbReference>
<keyword evidence="5 10" id="KW-0067">ATP-binding</keyword>
<evidence type="ECO:0000256" key="7">
    <source>
        <dbReference type="ARBA" id="ARBA00034617"/>
    </source>
</evidence>
<dbReference type="Pfam" id="PF00580">
    <property type="entry name" value="UvrD-helicase"/>
    <property type="match status" value="1"/>
</dbReference>
<dbReference type="Gene3D" id="3.20.20.140">
    <property type="entry name" value="Metal-dependent hydrolases"/>
    <property type="match status" value="1"/>
</dbReference>
<protein>
    <recommendedName>
        <fullName evidence="8">DNA 3'-5' helicase</fullName>
        <ecNumber evidence="8">5.6.2.4</ecNumber>
    </recommendedName>
</protein>
<evidence type="ECO:0000256" key="5">
    <source>
        <dbReference type="ARBA" id="ARBA00022840"/>
    </source>
</evidence>
<dbReference type="InterPro" id="IPR014017">
    <property type="entry name" value="DNA_helicase_UvrD-like_C"/>
</dbReference>
<keyword evidence="3 10" id="KW-0378">Hydrolase</keyword>
<dbReference type="GO" id="GO:0043138">
    <property type="term" value="F:3'-5' DNA helicase activity"/>
    <property type="evidence" value="ECO:0007669"/>
    <property type="project" value="UniProtKB-EC"/>
</dbReference>
<accession>A0A562S318</accession>
<dbReference type="EC" id="5.6.2.4" evidence="8"/>
<keyword evidence="2 10" id="KW-0547">Nucleotide-binding</keyword>
<dbReference type="InterPro" id="IPR000212">
    <property type="entry name" value="DNA_helicase_UvrD/REP"/>
</dbReference>
<dbReference type="Pfam" id="PF13361">
    <property type="entry name" value="UvrD_C"/>
    <property type="match status" value="2"/>
</dbReference>
<evidence type="ECO:0000256" key="9">
    <source>
        <dbReference type="ARBA" id="ARBA00048988"/>
    </source>
</evidence>
<sequence length="1084" mass="122582">MRYIADLHIHSKFSMATASSLDLEHLYLSAQYKGISLVATGDCTHPGWYGELESKLVPAEAGFYKLHPEISGKLDALVPSACRREVRFILSSEISCIYKKDGKVRKNHNLVYFPDLESVKKFNLRLGRIGNIVSDGRPILGLDSRNLLEMVLETHEHAFLIPAHIWTPWFSLLGSKSGFDSVEACFDDLTPHIFAVETGLSSDPPMNRRVSFLDHLTLVSNSDAHSPGNLGREANILDTEFDYMGLYHALKDQNPERFLGTYEFYPEEGKYHLDGHRKCGVRLTPEESMKLGGLCPVCGKALTLGVLYRVCELSDRSEPEENGHIPFLSLVPLKNILSEIQGVGPNTKKVGKSYEQIINGLGPEFSVLFEMDINEVNALGIPLLGEAILRVRENRIHIQGGFDGDYGRVEIFSKAEKKELSPQKSLFPSADIKKTEKKPSVKVHSLSSSLQKRNVPQVNKKHMATSGLNNEQAEAVACSRGPSLIIAGPGTGKTHTLTCKIAHMIREKADEDALFLAITFTNKAAEEMKERLQQLVSDLSSVMIYTFHGLGYFILQEAGMEPRIPDDYLHRMIVKKSVEKSGLNLRIKRAAERISQGRRLMASGGMPEKEDGYLIDIYEKELSRLGFFDFDDLVIRAFHVLSEDKDLYDRICGKVKALFIDEYQDIDSVQYAFVRLLTKDMNRITAIGDPNQSIYGFRGGDPGYFDSFMKDWPETRVFHLVRNYRSTDRILETAWELLSKKEKMDASLRVFSDISGRSVVLRSCRDEYEEAEWLADRIQKGIGGTGHQAIYAGKDDHDGERWGFSDMAVLIRTRKQAEVIEKVFLKRGIPFASASEKRFLENEEIQKIISLFRVVTGMAGVWNLFKLPLDMKIKDSFLLECMDENLRISALFEKHEELRPLRDVVMEIQKSCPSLSDSREVVASIFSFLEKSPSFTGGPFKEGLLSLAENRSPEDFLKSVSLNRELDGLDFKAEKVRILTMHASKGLEFPVVFMPGCEAGWLPYSGGESFHVSDEEERRLFYVAITRAGSSLWMSWAGKRNIFGISRKREVSPFVLELETLLEKEEEKKQKVKKVRKDGQMNLF</sequence>
<dbReference type="Gene3D" id="1.10.486.10">
    <property type="entry name" value="PCRA, domain 4"/>
    <property type="match status" value="1"/>
</dbReference>
<keyword evidence="6" id="KW-0413">Isomerase</keyword>
<evidence type="ECO:0000256" key="2">
    <source>
        <dbReference type="ARBA" id="ARBA00022741"/>
    </source>
</evidence>
<dbReference type="PANTHER" id="PTHR11070:SF30">
    <property type="entry name" value="F-BOX DNA HELICASE 1"/>
    <property type="match status" value="1"/>
</dbReference>